<dbReference type="CDD" id="cd00038">
    <property type="entry name" value="CAP_ED"/>
    <property type="match status" value="1"/>
</dbReference>
<keyword evidence="2" id="KW-0238">DNA-binding</keyword>
<keyword evidence="3" id="KW-0804">Transcription</keyword>
<evidence type="ECO:0000256" key="3">
    <source>
        <dbReference type="ARBA" id="ARBA00023163"/>
    </source>
</evidence>
<dbReference type="InterPro" id="IPR050397">
    <property type="entry name" value="Env_Response_Regulators"/>
</dbReference>
<evidence type="ECO:0000256" key="2">
    <source>
        <dbReference type="ARBA" id="ARBA00023125"/>
    </source>
</evidence>
<sequence length="220" mass="23914">MEWGLLAGLSDADRRVVLGSTHRRRFARGEVVFHEADPADTVHFVAEGRLAARRTTPDGDTVTFAVLGPGDAFGELAMLAPLPRRTSTVVALEPAVTQSLSFADFERLRAAHPAVERLLVELLAERVRRLSDHLLEALHVPADERVVRRLSALCERYGPPDPAVPAVVPLTQTEIGELAGASRPTTNRVLRVLAGQGVVVLHRGTVEVRDRAALARRAAR</sequence>
<accession>A0ABP8KPQ5</accession>
<dbReference type="RefSeq" id="WP_345208012.1">
    <property type="nucleotide sequence ID" value="NZ_BAABGM010000024.1"/>
</dbReference>
<dbReference type="InterPro" id="IPR000595">
    <property type="entry name" value="cNMP-bd_dom"/>
</dbReference>
<dbReference type="Proteomes" id="UP001500945">
    <property type="component" value="Unassembled WGS sequence"/>
</dbReference>
<name>A0ABP8KPQ5_9MICO</name>
<dbReference type="InterPro" id="IPR036388">
    <property type="entry name" value="WH-like_DNA-bd_sf"/>
</dbReference>
<dbReference type="InterPro" id="IPR014710">
    <property type="entry name" value="RmlC-like_jellyroll"/>
</dbReference>
<keyword evidence="7" id="KW-1185">Reference proteome</keyword>
<keyword evidence="1" id="KW-0805">Transcription regulation</keyword>
<dbReference type="InterPro" id="IPR012318">
    <property type="entry name" value="HTH_CRP"/>
</dbReference>
<dbReference type="InterPro" id="IPR036390">
    <property type="entry name" value="WH_DNA-bd_sf"/>
</dbReference>
<evidence type="ECO:0000259" key="4">
    <source>
        <dbReference type="PROSITE" id="PS50042"/>
    </source>
</evidence>
<dbReference type="Gene3D" id="1.10.10.10">
    <property type="entry name" value="Winged helix-like DNA-binding domain superfamily/Winged helix DNA-binding domain"/>
    <property type="match status" value="1"/>
</dbReference>
<dbReference type="PANTHER" id="PTHR24567">
    <property type="entry name" value="CRP FAMILY TRANSCRIPTIONAL REGULATORY PROTEIN"/>
    <property type="match status" value="1"/>
</dbReference>
<dbReference type="PROSITE" id="PS51063">
    <property type="entry name" value="HTH_CRP_2"/>
    <property type="match status" value="1"/>
</dbReference>
<evidence type="ECO:0000313" key="6">
    <source>
        <dbReference type="EMBL" id="GAA4411870.1"/>
    </source>
</evidence>
<comment type="caution">
    <text evidence="6">The sequence shown here is derived from an EMBL/GenBank/DDBJ whole genome shotgun (WGS) entry which is preliminary data.</text>
</comment>
<evidence type="ECO:0000313" key="7">
    <source>
        <dbReference type="Proteomes" id="UP001500945"/>
    </source>
</evidence>
<dbReference type="SMART" id="SM00100">
    <property type="entry name" value="cNMP"/>
    <property type="match status" value="1"/>
</dbReference>
<evidence type="ECO:0000259" key="5">
    <source>
        <dbReference type="PROSITE" id="PS51063"/>
    </source>
</evidence>
<reference evidence="7" key="1">
    <citation type="journal article" date="2019" name="Int. J. Syst. Evol. Microbiol.">
        <title>The Global Catalogue of Microorganisms (GCM) 10K type strain sequencing project: providing services to taxonomists for standard genome sequencing and annotation.</title>
        <authorList>
            <consortium name="The Broad Institute Genomics Platform"/>
            <consortium name="The Broad Institute Genome Sequencing Center for Infectious Disease"/>
            <person name="Wu L."/>
            <person name="Ma J."/>
        </authorList>
    </citation>
    <scope>NUCLEOTIDE SEQUENCE [LARGE SCALE GENOMIC DNA]</scope>
    <source>
        <strain evidence="7">JCM 17809</strain>
    </source>
</reference>
<protein>
    <submittedName>
        <fullName evidence="6">Crp/Fnr family transcriptional regulator</fullName>
    </submittedName>
</protein>
<gene>
    <name evidence="6" type="ORF">GCM10023168_33130</name>
</gene>
<dbReference type="PROSITE" id="PS50042">
    <property type="entry name" value="CNMP_BINDING_3"/>
    <property type="match status" value="1"/>
</dbReference>
<dbReference type="InterPro" id="IPR018490">
    <property type="entry name" value="cNMP-bd_dom_sf"/>
</dbReference>
<dbReference type="SUPFAM" id="SSF46785">
    <property type="entry name" value="Winged helix' DNA-binding domain"/>
    <property type="match status" value="1"/>
</dbReference>
<dbReference type="Pfam" id="PF13545">
    <property type="entry name" value="HTH_Crp_2"/>
    <property type="match status" value="1"/>
</dbReference>
<proteinExistence type="predicted"/>
<dbReference type="PANTHER" id="PTHR24567:SF74">
    <property type="entry name" value="HTH-TYPE TRANSCRIPTIONAL REGULATOR ARCR"/>
    <property type="match status" value="1"/>
</dbReference>
<dbReference type="SUPFAM" id="SSF51206">
    <property type="entry name" value="cAMP-binding domain-like"/>
    <property type="match status" value="1"/>
</dbReference>
<dbReference type="Pfam" id="PF00027">
    <property type="entry name" value="cNMP_binding"/>
    <property type="match status" value="1"/>
</dbReference>
<evidence type="ECO:0000256" key="1">
    <source>
        <dbReference type="ARBA" id="ARBA00023015"/>
    </source>
</evidence>
<organism evidence="6 7">
    <name type="scientific">Fodinibacter luteus</name>
    <dbReference type="NCBI Taxonomy" id="552064"/>
    <lineage>
        <taxon>Bacteria</taxon>
        <taxon>Bacillati</taxon>
        <taxon>Actinomycetota</taxon>
        <taxon>Actinomycetes</taxon>
        <taxon>Micrococcales</taxon>
        <taxon>Intrasporangiaceae</taxon>
        <taxon>Fodinibacter (ex Wang et al. 2009)</taxon>
    </lineage>
</organism>
<dbReference type="SMART" id="SM00419">
    <property type="entry name" value="HTH_CRP"/>
    <property type="match status" value="1"/>
</dbReference>
<dbReference type="EMBL" id="BAABGM010000024">
    <property type="protein sequence ID" value="GAA4411870.1"/>
    <property type="molecule type" value="Genomic_DNA"/>
</dbReference>
<feature type="domain" description="Cyclic nucleotide-binding" evidence="4">
    <location>
        <begin position="5"/>
        <end position="126"/>
    </location>
</feature>
<dbReference type="Gene3D" id="2.60.120.10">
    <property type="entry name" value="Jelly Rolls"/>
    <property type="match status" value="1"/>
</dbReference>
<feature type="domain" description="HTH crp-type" evidence="5">
    <location>
        <begin position="140"/>
        <end position="212"/>
    </location>
</feature>